<evidence type="ECO:0000313" key="9">
    <source>
        <dbReference type="EMBL" id="BFG70626.1"/>
    </source>
</evidence>
<evidence type="ECO:0000256" key="5">
    <source>
        <dbReference type="ARBA" id="ARBA00022692"/>
    </source>
</evidence>
<evidence type="ECO:0000256" key="1">
    <source>
        <dbReference type="ARBA" id="ARBA00004651"/>
    </source>
</evidence>
<accession>A0AAT9GIV0</accession>
<feature type="transmembrane region" description="Helical" evidence="8">
    <location>
        <begin position="69"/>
        <end position="87"/>
    </location>
</feature>
<name>A0AAT9GIV0_9BACT</name>
<evidence type="ECO:0000256" key="2">
    <source>
        <dbReference type="ARBA" id="ARBA00009142"/>
    </source>
</evidence>
<evidence type="ECO:0000256" key="7">
    <source>
        <dbReference type="ARBA" id="ARBA00023136"/>
    </source>
</evidence>
<dbReference type="AlphaFoldDB" id="A0AAT9GIV0"/>
<dbReference type="RefSeq" id="WP_353548268.1">
    <property type="nucleotide sequence ID" value="NZ_AP029612.1"/>
</dbReference>
<feature type="transmembrane region" description="Helical" evidence="8">
    <location>
        <begin position="191"/>
        <end position="211"/>
    </location>
</feature>
<evidence type="ECO:0000256" key="3">
    <source>
        <dbReference type="ARBA" id="ARBA00022448"/>
    </source>
</evidence>
<keyword evidence="7 8" id="KW-0472">Membrane</keyword>
<keyword evidence="5 8" id="KW-0812">Transmembrane</keyword>
<comment type="similarity">
    <text evidence="2 8">Belongs to the 4-toluene sulfonate uptake permease (TSUP) (TC 2.A.102) family.</text>
</comment>
<dbReference type="InterPro" id="IPR052017">
    <property type="entry name" value="TSUP"/>
</dbReference>
<gene>
    <name evidence="9" type="ORF">KACHI17_15070</name>
</gene>
<evidence type="ECO:0000256" key="8">
    <source>
        <dbReference type="RuleBase" id="RU363041"/>
    </source>
</evidence>
<dbReference type="PANTHER" id="PTHR30269:SF37">
    <property type="entry name" value="MEMBRANE TRANSPORTER PROTEIN"/>
    <property type="match status" value="1"/>
</dbReference>
<feature type="transmembrane region" description="Helical" evidence="8">
    <location>
        <begin position="125"/>
        <end position="149"/>
    </location>
</feature>
<reference evidence="9" key="1">
    <citation type="submission" date="2024-02" db="EMBL/GenBank/DDBJ databases">
        <title>Sediminibacterium planktonica sp. nov. and Sediminibacterium longus sp. nov., isolated from surface lake and river water.</title>
        <authorList>
            <person name="Watanabe K."/>
            <person name="Takemine S."/>
            <person name="Ishii Y."/>
            <person name="Ogata Y."/>
            <person name="Shindo C."/>
            <person name="Suda W."/>
        </authorList>
    </citation>
    <scope>NUCLEOTIDE SEQUENCE</scope>
    <source>
        <strain evidence="9">KACHI17</strain>
    </source>
</reference>
<dbReference type="GO" id="GO:0005886">
    <property type="term" value="C:plasma membrane"/>
    <property type="evidence" value="ECO:0007669"/>
    <property type="project" value="UniProtKB-SubCell"/>
</dbReference>
<sequence length="244" mass="26771">MGNAFLFFLLAFLSEIVGTVGGFGSSVFFVPLAGFFFDFKTVLGLTGLLHVFSNIAKLFLFRQDIQWGLIWKIGVPSVLLVIGGAWLSNQVTFQYAELLLGMFCVVFAILFWWKPDIKMKANTGNAIFGGGLAGFLAGFIGTGGAIRAITLTSFALEKNVFIATSAAIDFGVDLSRSVVYVNQGYVQGQNWWYLPGLILIAFVGSYVGKLVLNKVPQEIFRKIVLLFVFGTGMVMILKVGLRMW</sequence>
<proteinExistence type="inferred from homology"/>
<dbReference type="PANTHER" id="PTHR30269">
    <property type="entry name" value="TRANSMEMBRANE PROTEIN YFCA"/>
    <property type="match status" value="1"/>
</dbReference>
<feature type="transmembrane region" description="Helical" evidence="8">
    <location>
        <begin position="223"/>
        <end position="241"/>
    </location>
</feature>
<dbReference type="Pfam" id="PF01925">
    <property type="entry name" value="TauE"/>
    <property type="match status" value="1"/>
</dbReference>
<organism evidence="9">
    <name type="scientific">Sediminibacterium sp. KACHI17</name>
    <dbReference type="NCBI Taxonomy" id="1751071"/>
    <lineage>
        <taxon>Bacteria</taxon>
        <taxon>Pseudomonadati</taxon>
        <taxon>Bacteroidota</taxon>
        <taxon>Chitinophagia</taxon>
        <taxon>Chitinophagales</taxon>
        <taxon>Chitinophagaceae</taxon>
        <taxon>Sediminibacterium</taxon>
    </lineage>
</organism>
<dbReference type="EMBL" id="AP029612">
    <property type="protein sequence ID" value="BFG70626.1"/>
    <property type="molecule type" value="Genomic_DNA"/>
</dbReference>
<comment type="subcellular location">
    <subcellularLocation>
        <location evidence="1 8">Cell membrane</location>
        <topology evidence="1 8">Multi-pass membrane protein</topology>
    </subcellularLocation>
</comment>
<feature type="transmembrane region" description="Helical" evidence="8">
    <location>
        <begin position="93"/>
        <end position="113"/>
    </location>
</feature>
<keyword evidence="4 8" id="KW-1003">Cell membrane</keyword>
<keyword evidence="6 8" id="KW-1133">Transmembrane helix</keyword>
<keyword evidence="3" id="KW-0813">Transport</keyword>
<evidence type="ECO:0000256" key="6">
    <source>
        <dbReference type="ARBA" id="ARBA00022989"/>
    </source>
</evidence>
<evidence type="ECO:0000256" key="4">
    <source>
        <dbReference type="ARBA" id="ARBA00022475"/>
    </source>
</evidence>
<dbReference type="InterPro" id="IPR002781">
    <property type="entry name" value="TM_pro_TauE-like"/>
</dbReference>
<protein>
    <recommendedName>
        <fullName evidence="8">Probable membrane transporter protein</fullName>
    </recommendedName>
</protein>